<organism evidence="2 3">
    <name type="scientific">Phoxinus phoxinus</name>
    <name type="common">Eurasian minnow</name>
    <dbReference type="NCBI Taxonomy" id="58324"/>
    <lineage>
        <taxon>Eukaryota</taxon>
        <taxon>Metazoa</taxon>
        <taxon>Chordata</taxon>
        <taxon>Craniata</taxon>
        <taxon>Vertebrata</taxon>
        <taxon>Euteleostomi</taxon>
        <taxon>Actinopterygii</taxon>
        <taxon>Neopterygii</taxon>
        <taxon>Teleostei</taxon>
        <taxon>Ostariophysi</taxon>
        <taxon>Cypriniformes</taxon>
        <taxon>Leuciscidae</taxon>
        <taxon>Phoxininae</taxon>
        <taxon>Phoxinus</taxon>
    </lineage>
</organism>
<proteinExistence type="predicted"/>
<dbReference type="AlphaFoldDB" id="A0AAN9H106"/>
<feature type="region of interest" description="Disordered" evidence="1">
    <location>
        <begin position="68"/>
        <end position="135"/>
    </location>
</feature>
<evidence type="ECO:0000313" key="3">
    <source>
        <dbReference type="Proteomes" id="UP001364617"/>
    </source>
</evidence>
<protein>
    <submittedName>
        <fullName evidence="2">Uncharacterized protein</fullName>
    </submittedName>
</protein>
<accession>A0AAN9H106</accession>
<keyword evidence="3" id="KW-1185">Reference proteome</keyword>
<feature type="compositionally biased region" description="Low complexity" evidence="1">
    <location>
        <begin position="68"/>
        <end position="85"/>
    </location>
</feature>
<sequence length="167" mass="18177">MMSLTKKGIICKGVSAHNEANVENRNPKETLAVALPQTINRGSPLAKPQASTGSSLQMALPLLGKFPPSKMLTSLSSKTESTLPKQTRGSPVEKPQASPVLPTWPSLPRPDSPKSPLPLLDKFPKSRRPCTFNPSNLNRTLKTEYSGKELELFVSNSPGYTKKEARK</sequence>
<dbReference type="Proteomes" id="UP001364617">
    <property type="component" value="Unassembled WGS sequence"/>
</dbReference>
<comment type="caution">
    <text evidence="2">The sequence shown here is derived from an EMBL/GenBank/DDBJ whole genome shotgun (WGS) entry which is preliminary data.</text>
</comment>
<name>A0AAN9H106_9TELE</name>
<evidence type="ECO:0000313" key="2">
    <source>
        <dbReference type="EMBL" id="KAK7143293.1"/>
    </source>
</evidence>
<gene>
    <name evidence="2" type="ORF">R3I93_014449</name>
</gene>
<evidence type="ECO:0000256" key="1">
    <source>
        <dbReference type="SAM" id="MobiDB-lite"/>
    </source>
</evidence>
<feature type="compositionally biased region" description="Pro residues" evidence="1">
    <location>
        <begin position="105"/>
        <end position="116"/>
    </location>
</feature>
<dbReference type="EMBL" id="JAYKXH010000015">
    <property type="protein sequence ID" value="KAK7143293.1"/>
    <property type="molecule type" value="Genomic_DNA"/>
</dbReference>
<reference evidence="2 3" key="1">
    <citation type="submission" date="2024-02" db="EMBL/GenBank/DDBJ databases">
        <title>Chromosome-level genome assembly of the Eurasian Minnow (Phoxinus phoxinus).</title>
        <authorList>
            <person name="Oriowo T.O."/>
            <person name="Martin S."/>
            <person name="Stange M."/>
            <person name="Chrysostomakis Y."/>
            <person name="Brown T."/>
            <person name="Winkler S."/>
            <person name="Kukowka S."/>
            <person name="Myers E.W."/>
            <person name="Bohne A."/>
        </authorList>
    </citation>
    <scope>NUCLEOTIDE SEQUENCE [LARGE SCALE GENOMIC DNA]</scope>
    <source>
        <strain evidence="2">ZFMK-TIS-60720</strain>
        <tissue evidence="2">Whole Organism</tissue>
    </source>
</reference>